<organism evidence="2">
    <name type="scientific">Oryza punctata</name>
    <name type="common">Red rice</name>
    <dbReference type="NCBI Taxonomy" id="4537"/>
    <lineage>
        <taxon>Eukaryota</taxon>
        <taxon>Viridiplantae</taxon>
        <taxon>Streptophyta</taxon>
        <taxon>Embryophyta</taxon>
        <taxon>Tracheophyta</taxon>
        <taxon>Spermatophyta</taxon>
        <taxon>Magnoliopsida</taxon>
        <taxon>Liliopsida</taxon>
        <taxon>Poales</taxon>
        <taxon>Poaceae</taxon>
        <taxon>BOP clade</taxon>
        <taxon>Oryzoideae</taxon>
        <taxon>Oryzeae</taxon>
        <taxon>Oryzinae</taxon>
        <taxon>Oryza</taxon>
    </lineage>
</organism>
<proteinExistence type="predicted"/>
<name>A0A0E0M764_ORYPU</name>
<evidence type="ECO:0000256" key="1">
    <source>
        <dbReference type="SAM" id="MobiDB-lite"/>
    </source>
</evidence>
<feature type="compositionally biased region" description="Basic and acidic residues" evidence="1">
    <location>
        <begin position="144"/>
        <end position="164"/>
    </location>
</feature>
<evidence type="ECO:0000313" key="3">
    <source>
        <dbReference type="Proteomes" id="UP000026962"/>
    </source>
</evidence>
<evidence type="ECO:0000313" key="2">
    <source>
        <dbReference type="EnsemblPlants" id="OPUNC10G07240.1"/>
    </source>
</evidence>
<protein>
    <submittedName>
        <fullName evidence="2">Uncharacterized protein</fullName>
    </submittedName>
</protein>
<dbReference type="Gramene" id="OPUNC10G07240.1">
    <property type="protein sequence ID" value="OPUNC10G07240.1"/>
    <property type="gene ID" value="OPUNC10G07240"/>
</dbReference>
<accession>A0A0E0M764</accession>
<dbReference type="AlphaFoldDB" id="A0A0E0M764"/>
<dbReference type="EnsemblPlants" id="OPUNC10G07240.1">
    <property type="protein sequence ID" value="OPUNC10G07240.1"/>
    <property type="gene ID" value="OPUNC10G07240"/>
</dbReference>
<keyword evidence="3" id="KW-1185">Reference proteome</keyword>
<sequence>MGGGGRLLISQHETRRAGGRWGKIGRTHLWWDGVAAGEVGDGSASENSVAADAAAGDLMAAAGEWGALAGEEGGETGAGERKQPRDWIQCRMQLWYERTRSGLRLEVGDDIVALALRISGRGEDGSGLGWRGCWAEQTEGWWPKREKKREERNPTGSGKDEGRMTTKSNLRIGSGGGEQIWTVRNAAHRILAVHVFQLAARLPPHFAHLLSISNLPSRQRNKKSFSVRKNHEYEVGSTAAARRPIIWVRNWGALWFEYKIDMNANDSLVESEVFPREQVC</sequence>
<dbReference type="Proteomes" id="UP000026962">
    <property type="component" value="Chromosome 10"/>
</dbReference>
<reference evidence="2" key="1">
    <citation type="submission" date="2015-04" db="UniProtKB">
        <authorList>
            <consortium name="EnsemblPlants"/>
        </authorList>
    </citation>
    <scope>IDENTIFICATION</scope>
</reference>
<reference evidence="2" key="2">
    <citation type="submission" date="2018-05" db="EMBL/GenBank/DDBJ databases">
        <title>OpunRS2 (Oryza punctata Reference Sequence Version 2).</title>
        <authorList>
            <person name="Zhang J."/>
            <person name="Kudrna D."/>
            <person name="Lee S."/>
            <person name="Talag J."/>
            <person name="Welchert J."/>
            <person name="Wing R.A."/>
        </authorList>
    </citation>
    <scope>NUCLEOTIDE SEQUENCE [LARGE SCALE GENOMIC DNA]</scope>
</reference>
<dbReference type="HOGENOM" id="CLU_995298_0_0_1"/>
<feature type="region of interest" description="Disordered" evidence="1">
    <location>
        <begin position="144"/>
        <end position="169"/>
    </location>
</feature>